<sequence length="190" mass="20502">MTVNTIDKRGTGPTRVYETAYRALVLDEEQVVLDASFEHASARRSAIVDLLLSNHDEVPSADVDDVRAPFGGADADAATAQVVALFVDAGADINCYLSEAQVDVGPLVMYSAFTDFGTGELSIEHYGTAEERLSALRDRAGIFTDDEEYFLAADEETCSTAIEMALSPTRGRLYLVEATRDPADGSYCTI</sequence>
<evidence type="ECO:0000313" key="2">
    <source>
        <dbReference type="Proteomes" id="UP000266915"/>
    </source>
</evidence>
<dbReference type="EMBL" id="RKHL01000002">
    <property type="protein sequence ID" value="ROR76007.1"/>
    <property type="molecule type" value="Genomic_DNA"/>
</dbReference>
<name>A0A3N2BL46_9MICO</name>
<keyword evidence="2" id="KW-1185">Reference proteome</keyword>
<accession>A0A3N2BL46</accession>
<comment type="caution">
    <text evidence="1">The sequence shown here is derived from an EMBL/GenBank/DDBJ whole genome shotgun (WGS) entry which is preliminary data.</text>
</comment>
<proteinExistence type="predicted"/>
<organism evidence="1 2">
    <name type="scientific">Plantibacter flavus</name>
    <dbReference type="NCBI Taxonomy" id="150123"/>
    <lineage>
        <taxon>Bacteria</taxon>
        <taxon>Bacillati</taxon>
        <taxon>Actinomycetota</taxon>
        <taxon>Actinomycetes</taxon>
        <taxon>Micrococcales</taxon>
        <taxon>Microbacteriaceae</taxon>
        <taxon>Plantibacter</taxon>
    </lineage>
</organism>
<gene>
    <name evidence="1" type="ORF">EDD42_3959</name>
</gene>
<dbReference type="RefSeq" id="WP_085514208.1">
    <property type="nucleotide sequence ID" value="NZ_FXAP01000007.1"/>
</dbReference>
<protein>
    <submittedName>
        <fullName evidence="1">Uncharacterized protein</fullName>
    </submittedName>
</protein>
<reference evidence="1 2" key="1">
    <citation type="submission" date="2018-11" db="EMBL/GenBank/DDBJ databases">
        <title>Sequencing the genomes of 1000 actinobacteria strains.</title>
        <authorList>
            <person name="Klenk H.-P."/>
        </authorList>
    </citation>
    <scope>NUCLEOTIDE SEQUENCE [LARGE SCALE GENOMIC DNA]</scope>
    <source>
        <strain evidence="1 2">DSM 14012</strain>
    </source>
</reference>
<evidence type="ECO:0000313" key="1">
    <source>
        <dbReference type="EMBL" id="ROR76007.1"/>
    </source>
</evidence>
<dbReference type="AlphaFoldDB" id="A0A3N2BL46"/>
<dbReference type="Proteomes" id="UP000266915">
    <property type="component" value="Unassembled WGS sequence"/>
</dbReference>